<protein>
    <submittedName>
        <fullName evidence="2">Uncharacterized protein</fullName>
    </submittedName>
</protein>
<evidence type="ECO:0000256" key="1">
    <source>
        <dbReference type="SAM" id="MobiDB-lite"/>
    </source>
</evidence>
<organism evidence="2">
    <name type="scientific">Eucalyptus grandis</name>
    <name type="common">Flooded gum</name>
    <dbReference type="NCBI Taxonomy" id="71139"/>
    <lineage>
        <taxon>Eukaryota</taxon>
        <taxon>Viridiplantae</taxon>
        <taxon>Streptophyta</taxon>
        <taxon>Embryophyta</taxon>
        <taxon>Tracheophyta</taxon>
        <taxon>Spermatophyta</taxon>
        <taxon>Magnoliopsida</taxon>
        <taxon>eudicotyledons</taxon>
        <taxon>Gunneridae</taxon>
        <taxon>Pentapetalae</taxon>
        <taxon>rosids</taxon>
        <taxon>malvids</taxon>
        <taxon>Myrtales</taxon>
        <taxon>Myrtaceae</taxon>
        <taxon>Myrtoideae</taxon>
        <taxon>Eucalypteae</taxon>
        <taxon>Eucalyptus</taxon>
    </lineage>
</organism>
<name>A0A059D6D1_EUCGR</name>
<dbReference type="InParanoid" id="A0A059D6D1"/>
<proteinExistence type="predicted"/>
<dbReference type="AlphaFoldDB" id="A0A059D6D1"/>
<dbReference type="EMBL" id="KK198754">
    <property type="protein sequence ID" value="KCW86157.1"/>
    <property type="molecule type" value="Genomic_DNA"/>
</dbReference>
<sequence>MSTIYRQTVSQCEGEAIEIPRSHLGAGQNAIPRNTISSPTEGTARPSRMLPTILDSNSSVTSKSSAAASRAYLPPLSALSRISFSDSLIS</sequence>
<dbReference type="Gramene" id="KCW86157">
    <property type="protein sequence ID" value="KCW86157"/>
    <property type="gene ID" value="EUGRSUZ_B02859"/>
</dbReference>
<evidence type="ECO:0000313" key="2">
    <source>
        <dbReference type="EMBL" id="KCW86157.1"/>
    </source>
</evidence>
<reference evidence="2" key="1">
    <citation type="submission" date="2013-07" db="EMBL/GenBank/DDBJ databases">
        <title>The genome of Eucalyptus grandis.</title>
        <authorList>
            <person name="Schmutz J."/>
            <person name="Hayes R."/>
            <person name="Myburg A."/>
            <person name="Tuskan G."/>
            <person name="Grattapaglia D."/>
            <person name="Rokhsar D.S."/>
        </authorList>
    </citation>
    <scope>NUCLEOTIDE SEQUENCE</scope>
    <source>
        <tissue evidence="2">Leaf extractions</tissue>
    </source>
</reference>
<accession>A0A059D6D1</accession>
<feature type="region of interest" description="Disordered" evidence="1">
    <location>
        <begin position="23"/>
        <end position="49"/>
    </location>
</feature>
<feature type="compositionally biased region" description="Polar residues" evidence="1">
    <location>
        <begin position="31"/>
        <end position="41"/>
    </location>
</feature>
<gene>
    <name evidence="2" type="ORF">EUGRSUZ_B02859</name>
</gene>